<comment type="caution">
    <text evidence="1">The sequence shown here is derived from an EMBL/GenBank/DDBJ whole genome shotgun (WGS) entry which is preliminary data.</text>
</comment>
<gene>
    <name evidence="1" type="ORF">S03H2_60073</name>
</gene>
<dbReference type="AlphaFoldDB" id="X1IXL9"/>
<protein>
    <submittedName>
        <fullName evidence="1">Uncharacterized protein</fullName>
    </submittedName>
</protein>
<evidence type="ECO:0000313" key="1">
    <source>
        <dbReference type="EMBL" id="GAH87211.1"/>
    </source>
</evidence>
<sequence>MSDQIPEIKALGADFAEVERRIDTARAMIDLAKAAGEDTAKWEADLRAAVIKKDKWARALQERGVNTGPG</sequence>
<organism evidence="1">
    <name type="scientific">marine sediment metagenome</name>
    <dbReference type="NCBI Taxonomy" id="412755"/>
    <lineage>
        <taxon>unclassified sequences</taxon>
        <taxon>metagenomes</taxon>
        <taxon>ecological metagenomes</taxon>
    </lineage>
</organism>
<accession>X1IXL9</accession>
<name>X1IXL9_9ZZZZ</name>
<dbReference type="EMBL" id="BARU01038683">
    <property type="protein sequence ID" value="GAH87211.1"/>
    <property type="molecule type" value="Genomic_DNA"/>
</dbReference>
<reference evidence="1" key="1">
    <citation type="journal article" date="2014" name="Front. Microbiol.">
        <title>High frequency of phylogenetically diverse reductive dehalogenase-homologous genes in deep subseafloor sedimentary metagenomes.</title>
        <authorList>
            <person name="Kawai M."/>
            <person name="Futagami T."/>
            <person name="Toyoda A."/>
            <person name="Takaki Y."/>
            <person name="Nishi S."/>
            <person name="Hori S."/>
            <person name="Arai W."/>
            <person name="Tsubouchi T."/>
            <person name="Morono Y."/>
            <person name="Uchiyama I."/>
            <person name="Ito T."/>
            <person name="Fujiyama A."/>
            <person name="Inagaki F."/>
            <person name="Takami H."/>
        </authorList>
    </citation>
    <scope>NUCLEOTIDE SEQUENCE</scope>
    <source>
        <strain evidence="1">Expedition CK06-06</strain>
    </source>
</reference>
<proteinExistence type="predicted"/>